<dbReference type="Pfam" id="PF00226">
    <property type="entry name" value="DnaJ"/>
    <property type="match status" value="1"/>
</dbReference>
<feature type="domain" description="J" evidence="3">
    <location>
        <begin position="223"/>
        <end position="287"/>
    </location>
</feature>
<feature type="compositionally biased region" description="Polar residues" evidence="1">
    <location>
        <begin position="309"/>
        <end position="321"/>
    </location>
</feature>
<gene>
    <name evidence="5" type="primary">LOC118425296</name>
</gene>
<feature type="transmembrane region" description="Helical" evidence="2">
    <location>
        <begin position="14"/>
        <end position="33"/>
    </location>
</feature>
<name>A0A9J7LWU5_BRAFL</name>
<evidence type="ECO:0000313" key="5">
    <source>
        <dbReference type="RefSeq" id="XP_035689994.1"/>
    </source>
</evidence>
<accession>A0A9J7LWU5</accession>
<dbReference type="InterPro" id="IPR036869">
    <property type="entry name" value="J_dom_sf"/>
</dbReference>
<dbReference type="PRINTS" id="PR00625">
    <property type="entry name" value="JDOMAIN"/>
</dbReference>
<protein>
    <submittedName>
        <fullName evidence="5">Uncharacterized protein LOC118425296</fullName>
    </submittedName>
</protein>
<dbReference type="OrthoDB" id="376357at2759"/>
<dbReference type="SMART" id="SM00271">
    <property type="entry name" value="DnaJ"/>
    <property type="match status" value="1"/>
</dbReference>
<dbReference type="RefSeq" id="XP_035689994.1">
    <property type="nucleotide sequence ID" value="XM_035834101.1"/>
</dbReference>
<dbReference type="CDD" id="cd06257">
    <property type="entry name" value="DnaJ"/>
    <property type="match status" value="1"/>
</dbReference>
<dbReference type="InterPro" id="IPR001623">
    <property type="entry name" value="DnaJ_domain"/>
</dbReference>
<dbReference type="InterPro" id="IPR053025">
    <property type="entry name" value="Mito_ATP_Synthase-Asso"/>
</dbReference>
<sequence length="385" mass="43958">MSKVQRLASHGRDVITGVTTFMMAAMLAAGRPAKSLRAFTRTKTFPSRTMAAPLCQRNTRNVLKATLGACYAKFLSSDAFSDGRSGCCSPYATLLCGGSVRQVESVGQLYQHGSMVENLYLKLLEDPVVLRTFGELYDRERDVEELQDADPIAQEALEEDQILKSHPVVGIGSFAANCQRSWAFLQGDATSQPFERSQVRSFRTDCRQHYQKFHHRERQVNVHYYDVLGITPAATQTQIKSAYYKKSMQFHPDRNKTAFAADRFTEITEAYEVLSHRDLRRKYDHGVLNKSDLLRERKPTTPPPRQEGSRQAYSDTKVQSRGNLGYNMDEWLRGHYGDAMEQEQRRKRVRKNYEDYKRAEARNKKDSYIALVLLGIATVIAFILK</sequence>
<proteinExistence type="predicted"/>
<dbReference type="SUPFAM" id="SSF46565">
    <property type="entry name" value="Chaperone J-domain"/>
    <property type="match status" value="1"/>
</dbReference>
<organism evidence="4 5">
    <name type="scientific">Branchiostoma floridae</name>
    <name type="common">Florida lancelet</name>
    <name type="synonym">Amphioxus</name>
    <dbReference type="NCBI Taxonomy" id="7739"/>
    <lineage>
        <taxon>Eukaryota</taxon>
        <taxon>Metazoa</taxon>
        <taxon>Chordata</taxon>
        <taxon>Cephalochordata</taxon>
        <taxon>Leptocardii</taxon>
        <taxon>Amphioxiformes</taxon>
        <taxon>Branchiostomatidae</taxon>
        <taxon>Branchiostoma</taxon>
    </lineage>
</organism>
<dbReference type="Proteomes" id="UP000001554">
    <property type="component" value="Chromosome 11"/>
</dbReference>
<keyword evidence="2" id="KW-0812">Transmembrane</keyword>
<feature type="compositionally biased region" description="Basic and acidic residues" evidence="1">
    <location>
        <begin position="290"/>
        <end position="299"/>
    </location>
</feature>
<keyword evidence="2" id="KW-0472">Membrane</keyword>
<evidence type="ECO:0000256" key="1">
    <source>
        <dbReference type="SAM" id="MobiDB-lite"/>
    </source>
</evidence>
<dbReference type="KEGG" id="bfo:118425296"/>
<evidence type="ECO:0000313" key="4">
    <source>
        <dbReference type="Proteomes" id="UP000001554"/>
    </source>
</evidence>
<keyword evidence="4" id="KW-1185">Reference proteome</keyword>
<dbReference type="GeneID" id="118425296"/>
<evidence type="ECO:0000256" key="2">
    <source>
        <dbReference type="SAM" id="Phobius"/>
    </source>
</evidence>
<feature type="region of interest" description="Disordered" evidence="1">
    <location>
        <begin position="290"/>
        <end position="321"/>
    </location>
</feature>
<reference evidence="5" key="2">
    <citation type="submission" date="2025-08" db="UniProtKB">
        <authorList>
            <consortium name="RefSeq"/>
        </authorList>
    </citation>
    <scope>IDENTIFICATION</scope>
    <source>
        <strain evidence="5">S238N-H82</strain>
        <tissue evidence="5">Testes</tissue>
    </source>
</reference>
<dbReference type="PANTHER" id="PTHR44873">
    <property type="entry name" value="DNAJ HOMOLOG SUBFAMILY C MEMBER 30, MITOCHONDRIAL"/>
    <property type="match status" value="1"/>
</dbReference>
<feature type="transmembrane region" description="Helical" evidence="2">
    <location>
        <begin position="367"/>
        <end position="384"/>
    </location>
</feature>
<dbReference type="Gene3D" id="1.10.287.110">
    <property type="entry name" value="DnaJ domain"/>
    <property type="match status" value="1"/>
</dbReference>
<reference evidence="4" key="1">
    <citation type="journal article" date="2020" name="Nat. Ecol. Evol.">
        <title>Deeply conserved synteny resolves early events in vertebrate evolution.</title>
        <authorList>
            <person name="Simakov O."/>
            <person name="Marletaz F."/>
            <person name="Yue J.X."/>
            <person name="O'Connell B."/>
            <person name="Jenkins J."/>
            <person name="Brandt A."/>
            <person name="Calef R."/>
            <person name="Tung C.H."/>
            <person name="Huang T.K."/>
            <person name="Schmutz J."/>
            <person name="Satoh N."/>
            <person name="Yu J.K."/>
            <person name="Putnam N.H."/>
            <person name="Green R.E."/>
            <person name="Rokhsar D.S."/>
        </authorList>
    </citation>
    <scope>NUCLEOTIDE SEQUENCE [LARGE SCALE GENOMIC DNA]</scope>
    <source>
        <strain evidence="4">S238N-H82</strain>
    </source>
</reference>
<keyword evidence="2" id="KW-1133">Transmembrane helix</keyword>
<dbReference type="PANTHER" id="PTHR44873:SF1">
    <property type="entry name" value="DNAJ HOMOLOG SUBFAMILY C MEMBER 30, MITOCHONDRIAL"/>
    <property type="match status" value="1"/>
</dbReference>
<evidence type="ECO:0000259" key="3">
    <source>
        <dbReference type="PROSITE" id="PS50076"/>
    </source>
</evidence>
<dbReference type="AlphaFoldDB" id="A0A9J7LWU5"/>
<dbReference type="PROSITE" id="PS50076">
    <property type="entry name" value="DNAJ_2"/>
    <property type="match status" value="1"/>
</dbReference>